<dbReference type="Pfam" id="PF00163">
    <property type="entry name" value="Ribosomal_S4"/>
    <property type="match status" value="1"/>
</dbReference>
<sequence>MGRYTGPVCKLCRRERMKLYLKGEKCYTEKCPLEKKNYPPGQHGPYRRARLSEYGIQLREKQKLRRIYGVFERQFRRYFEMATKQKGKTGENLIKILERRLDNVVYRLGFAPSRKAARQLVKHRHILVNGKVVDIPSYLVEPGDEIRVRDKSKELEIIHNSLRRVTETSLVPWLQLNKANLSGVFMYTPERSEIPVNVNEQLIVELYSK</sequence>
<dbReference type="Proteomes" id="UP000320623">
    <property type="component" value="Unassembled WGS sequence"/>
</dbReference>
<dbReference type="SMART" id="SM00363">
    <property type="entry name" value="S4"/>
    <property type="match status" value="1"/>
</dbReference>
<comment type="similarity">
    <text evidence="1 7 8">Belongs to the universal ribosomal protein uS4 family.</text>
</comment>
<evidence type="ECO:0000256" key="5">
    <source>
        <dbReference type="ARBA" id="ARBA00023274"/>
    </source>
</evidence>
<evidence type="ECO:0000259" key="9">
    <source>
        <dbReference type="SMART" id="SM00363"/>
    </source>
</evidence>
<accession>A0A0S4MQ30</accession>
<keyword evidence="2 7" id="KW-0699">rRNA-binding</keyword>
<comment type="function">
    <text evidence="7">With S5 and S12 plays an important role in translational accuracy.</text>
</comment>
<dbReference type="EMBL" id="FAOO01000001">
    <property type="protein sequence ID" value="CUU01152.1"/>
    <property type="molecule type" value="Genomic_DNA"/>
</dbReference>
<evidence type="ECO:0000313" key="12">
    <source>
        <dbReference type="Proteomes" id="UP000320623"/>
    </source>
</evidence>
<dbReference type="CDD" id="cd00165">
    <property type="entry name" value="S4"/>
    <property type="match status" value="1"/>
</dbReference>
<dbReference type="SMART" id="SM01390">
    <property type="entry name" value="Ribosomal_S4"/>
    <property type="match status" value="1"/>
</dbReference>
<protein>
    <recommendedName>
        <fullName evidence="6 7">Small ribosomal subunit protein uS4</fullName>
    </recommendedName>
</protein>
<dbReference type="PANTHER" id="PTHR11831:SF4">
    <property type="entry name" value="SMALL RIBOSOMAL SUBUNIT PROTEIN US4M"/>
    <property type="match status" value="1"/>
</dbReference>
<comment type="function">
    <text evidence="7">One of the primary rRNA binding proteins, it binds directly to 16S rRNA where it nucleates assembly of the body of the 30S subunit.</text>
</comment>
<dbReference type="AlphaFoldDB" id="A0A0S4MQ30"/>
<dbReference type="RefSeq" id="WP_140943986.1">
    <property type="nucleotide sequence ID" value="NZ_FAOO01000001.1"/>
</dbReference>
<dbReference type="NCBIfam" id="TIGR01017">
    <property type="entry name" value="rpsD_bact"/>
    <property type="match status" value="1"/>
</dbReference>
<evidence type="ECO:0000256" key="3">
    <source>
        <dbReference type="ARBA" id="ARBA00022884"/>
    </source>
</evidence>
<dbReference type="GO" id="GO:0019843">
    <property type="term" value="F:rRNA binding"/>
    <property type="evidence" value="ECO:0007669"/>
    <property type="project" value="UniProtKB-UniRule"/>
</dbReference>
<dbReference type="InterPro" id="IPR022801">
    <property type="entry name" value="Ribosomal_uS4"/>
</dbReference>
<feature type="domain" description="RNA-binding S4" evidence="9">
    <location>
        <begin position="99"/>
        <end position="163"/>
    </location>
</feature>
<evidence type="ECO:0000259" key="10">
    <source>
        <dbReference type="SMART" id="SM01390"/>
    </source>
</evidence>
<name>A0A0S4MQ30_9BACT</name>
<dbReference type="PANTHER" id="PTHR11831">
    <property type="entry name" value="30S 40S RIBOSOMAL PROTEIN"/>
    <property type="match status" value="1"/>
</dbReference>
<dbReference type="PROSITE" id="PS00632">
    <property type="entry name" value="RIBOSOMAL_S4"/>
    <property type="match status" value="1"/>
</dbReference>
<proteinExistence type="inferred from homology"/>
<feature type="domain" description="Small ribosomal subunit protein uS4 N-terminal" evidence="10">
    <location>
        <begin position="3"/>
        <end position="98"/>
    </location>
</feature>
<dbReference type="Gene3D" id="1.10.1050.10">
    <property type="entry name" value="Ribosomal Protein S4 Delta 41, Chain A, domain 1"/>
    <property type="match status" value="1"/>
</dbReference>
<dbReference type="OrthoDB" id="9803672at2"/>
<dbReference type="FunFam" id="3.10.290.10:FF:000001">
    <property type="entry name" value="30S ribosomal protein S4"/>
    <property type="match status" value="1"/>
</dbReference>
<keyword evidence="12" id="KW-1185">Reference proteome</keyword>
<dbReference type="HAMAP" id="MF_01306_B">
    <property type="entry name" value="Ribosomal_uS4_B"/>
    <property type="match status" value="1"/>
</dbReference>
<dbReference type="Pfam" id="PF01479">
    <property type="entry name" value="S4"/>
    <property type="match status" value="1"/>
</dbReference>
<dbReference type="STRING" id="1643428.GCA_001442855_00175"/>
<dbReference type="SUPFAM" id="SSF55174">
    <property type="entry name" value="Alpha-L RNA-binding motif"/>
    <property type="match status" value="1"/>
</dbReference>
<dbReference type="GO" id="GO:0003735">
    <property type="term" value="F:structural constituent of ribosome"/>
    <property type="evidence" value="ECO:0007669"/>
    <property type="project" value="InterPro"/>
</dbReference>
<reference evidence="12" key="1">
    <citation type="submission" date="2015-11" db="EMBL/GenBank/DDBJ databases">
        <authorList>
            <person name="Varghese N."/>
        </authorList>
    </citation>
    <scope>NUCLEOTIDE SEQUENCE [LARGE SCALE GENOMIC DNA]</scope>
</reference>
<evidence type="ECO:0000256" key="2">
    <source>
        <dbReference type="ARBA" id="ARBA00022730"/>
    </source>
</evidence>
<dbReference type="InterPro" id="IPR018079">
    <property type="entry name" value="Ribosomal_uS4_CS"/>
</dbReference>
<gene>
    <name evidence="7" type="primary">rpsD</name>
    <name evidence="11" type="ORF">JGI1_00186</name>
</gene>
<evidence type="ECO:0000256" key="8">
    <source>
        <dbReference type="RuleBase" id="RU003699"/>
    </source>
</evidence>
<dbReference type="GO" id="GO:0042274">
    <property type="term" value="P:ribosomal small subunit biogenesis"/>
    <property type="evidence" value="ECO:0007669"/>
    <property type="project" value="TreeGrafter"/>
</dbReference>
<organism evidence="11 12">
    <name type="scientific">Candidatus Thermokryptus mobilis</name>
    <dbReference type="NCBI Taxonomy" id="1643428"/>
    <lineage>
        <taxon>Bacteria</taxon>
        <taxon>Pseudomonadati</taxon>
        <taxon>Candidatus Kryptoniota</taxon>
        <taxon>Candidatus Thermokryptus</taxon>
    </lineage>
</organism>
<dbReference type="InterPro" id="IPR005709">
    <property type="entry name" value="Ribosomal_uS4_bac-type"/>
</dbReference>
<dbReference type="NCBIfam" id="NF003717">
    <property type="entry name" value="PRK05327.1"/>
    <property type="match status" value="1"/>
</dbReference>
<keyword evidence="5 7" id="KW-0687">Ribonucleoprotein</keyword>
<comment type="subunit">
    <text evidence="7">Part of the 30S ribosomal subunit. Contacts protein S5. The interaction surface between S4 and S5 is involved in control of translational fidelity.</text>
</comment>
<evidence type="ECO:0000256" key="1">
    <source>
        <dbReference type="ARBA" id="ARBA00007465"/>
    </source>
</evidence>
<dbReference type="InterPro" id="IPR036986">
    <property type="entry name" value="S4_RNA-bd_sf"/>
</dbReference>
<dbReference type="PROSITE" id="PS50889">
    <property type="entry name" value="S4"/>
    <property type="match status" value="1"/>
</dbReference>
<dbReference type="GO" id="GO:0015935">
    <property type="term" value="C:small ribosomal subunit"/>
    <property type="evidence" value="ECO:0007669"/>
    <property type="project" value="InterPro"/>
</dbReference>
<evidence type="ECO:0000256" key="7">
    <source>
        <dbReference type="HAMAP-Rule" id="MF_01306"/>
    </source>
</evidence>
<dbReference type="InterPro" id="IPR001912">
    <property type="entry name" value="Ribosomal_uS4_N"/>
</dbReference>
<dbReference type="GO" id="GO:0006412">
    <property type="term" value="P:translation"/>
    <property type="evidence" value="ECO:0007669"/>
    <property type="project" value="UniProtKB-UniRule"/>
</dbReference>
<evidence type="ECO:0000256" key="4">
    <source>
        <dbReference type="ARBA" id="ARBA00022980"/>
    </source>
</evidence>
<dbReference type="InterPro" id="IPR002942">
    <property type="entry name" value="S4_RNA-bd"/>
</dbReference>
<dbReference type="FunFam" id="1.10.1050.10:FF:000001">
    <property type="entry name" value="30S ribosomal protein S4"/>
    <property type="match status" value="1"/>
</dbReference>
<evidence type="ECO:0000313" key="11">
    <source>
        <dbReference type="EMBL" id="CUU01152.1"/>
    </source>
</evidence>
<dbReference type="Gene3D" id="3.10.290.10">
    <property type="entry name" value="RNA-binding S4 domain"/>
    <property type="match status" value="1"/>
</dbReference>
<keyword evidence="3 7" id="KW-0694">RNA-binding</keyword>
<keyword evidence="4 7" id="KW-0689">Ribosomal protein</keyword>
<evidence type="ECO:0000256" key="6">
    <source>
        <dbReference type="ARBA" id="ARBA00035254"/>
    </source>
</evidence>